<name>A0A822ZNE0_NELNU</name>
<evidence type="ECO:0000256" key="1">
    <source>
        <dbReference type="SAM" id="MobiDB-lite"/>
    </source>
</evidence>
<comment type="caution">
    <text evidence="2">The sequence shown here is derived from an EMBL/GenBank/DDBJ whole genome shotgun (WGS) entry which is preliminary data.</text>
</comment>
<feature type="region of interest" description="Disordered" evidence="1">
    <location>
        <begin position="40"/>
        <end position="64"/>
    </location>
</feature>
<dbReference type="AlphaFoldDB" id="A0A822ZNE0"/>
<evidence type="ECO:0000313" key="3">
    <source>
        <dbReference type="Proteomes" id="UP000607653"/>
    </source>
</evidence>
<evidence type="ECO:0000313" key="2">
    <source>
        <dbReference type="EMBL" id="DAD46742.1"/>
    </source>
</evidence>
<gene>
    <name evidence="2" type="ORF">HUJ06_016679</name>
</gene>
<dbReference type="Proteomes" id="UP000607653">
    <property type="component" value="Unassembled WGS sequence"/>
</dbReference>
<keyword evidence="3" id="KW-1185">Reference proteome</keyword>
<dbReference type="EMBL" id="DUZY01000008">
    <property type="protein sequence ID" value="DAD46742.1"/>
    <property type="molecule type" value="Genomic_DNA"/>
</dbReference>
<reference evidence="2 3" key="1">
    <citation type="journal article" date="2020" name="Mol. Biol. Evol.">
        <title>Distinct Expression and Methylation Patterns for Genes with Different Fates following a Single Whole-Genome Duplication in Flowering Plants.</title>
        <authorList>
            <person name="Shi T."/>
            <person name="Rahmani R.S."/>
            <person name="Gugger P.F."/>
            <person name="Wang M."/>
            <person name="Li H."/>
            <person name="Zhang Y."/>
            <person name="Li Z."/>
            <person name="Wang Q."/>
            <person name="Van de Peer Y."/>
            <person name="Marchal K."/>
            <person name="Chen J."/>
        </authorList>
    </citation>
    <scope>NUCLEOTIDE SEQUENCE [LARGE SCALE GENOMIC DNA]</scope>
    <source>
        <tissue evidence="2">Leaf</tissue>
    </source>
</reference>
<sequence>MMTMNGDEQCNPIYSPLFSSPDTGKEPLFIAFPVRTEEAAMAREPGSDDLLPLNRRGGGGKRAM</sequence>
<protein>
    <submittedName>
        <fullName evidence="2">Uncharacterized protein</fullName>
    </submittedName>
</protein>
<proteinExistence type="predicted"/>
<accession>A0A822ZNE0</accession>
<organism evidence="2 3">
    <name type="scientific">Nelumbo nucifera</name>
    <name type="common">Sacred lotus</name>
    <dbReference type="NCBI Taxonomy" id="4432"/>
    <lineage>
        <taxon>Eukaryota</taxon>
        <taxon>Viridiplantae</taxon>
        <taxon>Streptophyta</taxon>
        <taxon>Embryophyta</taxon>
        <taxon>Tracheophyta</taxon>
        <taxon>Spermatophyta</taxon>
        <taxon>Magnoliopsida</taxon>
        <taxon>Proteales</taxon>
        <taxon>Nelumbonaceae</taxon>
        <taxon>Nelumbo</taxon>
    </lineage>
</organism>